<dbReference type="RefSeq" id="WP_163471993.1">
    <property type="nucleotide sequence ID" value="NZ_JAAGWZ010000001.1"/>
</dbReference>
<dbReference type="Pfam" id="PF07920">
    <property type="entry name" value="DUF1684"/>
    <property type="match status" value="1"/>
</dbReference>
<proteinExistence type="predicted"/>
<sequence>MTDTATAPTPTPEQQYATFHERRELSVVQPKGSLALVNTQWIDSEQTIWGVPGTWAPLPAGQSGLLLKAVAADGITVDGELVDGEVVVRGKDDPSPSEISFSETVSGFVIASEQGNYALRVWDSQSEAIQEFGSIDAYDYNPDWVIQAQWTEIPGGKAVGFEHLKDNGATRDEVVPGDITFTKDGVDYDLAAFKAGRALQLVFADATNGDETYSVGRFLFLAPNADGTITLDFNRAVLPPCAFSYNFNCPLPPKQNRFAVKIEAGEKNVLKKDGSLLH</sequence>
<gene>
    <name evidence="1" type="ORF">G3T37_03050</name>
</gene>
<organism evidence="1 2">
    <name type="scientific">Galbitalea soli</name>
    <dbReference type="NCBI Taxonomy" id="1268042"/>
    <lineage>
        <taxon>Bacteria</taxon>
        <taxon>Bacillati</taxon>
        <taxon>Actinomycetota</taxon>
        <taxon>Actinomycetes</taxon>
        <taxon>Micrococcales</taxon>
        <taxon>Microbacteriaceae</taxon>
        <taxon>Galbitalea</taxon>
    </lineage>
</organism>
<comment type="caution">
    <text evidence="1">The sequence shown here is derived from an EMBL/GenBank/DDBJ whole genome shotgun (WGS) entry which is preliminary data.</text>
</comment>
<dbReference type="Proteomes" id="UP000479756">
    <property type="component" value="Unassembled WGS sequence"/>
</dbReference>
<dbReference type="PANTHER" id="PTHR41913:SF1">
    <property type="entry name" value="DUF1684 DOMAIN-CONTAINING PROTEIN"/>
    <property type="match status" value="1"/>
</dbReference>
<protein>
    <submittedName>
        <fullName evidence="1">DUF1684 domain-containing protein</fullName>
    </submittedName>
</protein>
<keyword evidence="2" id="KW-1185">Reference proteome</keyword>
<dbReference type="InterPro" id="IPR012467">
    <property type="entry name" value="DUF1684"/>
</dbReference>
<dbReference type="PANTHER" id="PTHR41913">
    <property type="entry name" value="DUF1684 DOMAIN-CONTAINING PROTEIN"/>
    <property type="match status" value="1"/>
</dbReference>
<dbReference type="EMBL" id="JAAGWZ010000001">
    <property type="protein sequence ID" value="NEM90329.1"/>
    <property type="molecule type" value="Genomic_DNA"/>
</dbReference>
<evidence type="ECO:0000313" key="2">
    <source>
        <dbReference type="Proteomes" id="UP000479756"/>
    </source>
</evidence>
<reference evidence="1 2" key="1">
    <citation type="journal article" date="2014" name="Int. J. Syst. Evol. Microbiol.">
        <title>Description of Galbitalea soli gen. nov., sp. nov., and Frondihabitans sucicola sp. nov.</title>
        <authorList>
            <person name="Kim S.J."/>
            <person name="Lim J.M."/>
            <person name="Ahn J.H."/>
            <person name="Weon H.Y."/>
            <person name="Hamada M."/>
            <person name="Suzuki K."/>
            <person name="Ahn T.Y."/>
            <person name="Kwon S.W."/>
        </authorList>
    </citation>
    <scope>NUCLEOTIDE SEQUENCE [LARGE SCALE GENOMIC DNA]</scope>
    <source>
        <strain evidence="1 2">NBRC 108727</strain>
    </source>
</reference>
<dbReference type="AlphaFoldDB" id="A0A7C9PLT4"/>
<name>A0A7C9PLT4_9MICO</name>
<evidence type="ECO:0000313" key="1">
    <source>
        <dbReference type="EMBL" id="NEM90329.1"/>
    </source>
</evidence>
<accession>A0A7C9PLT4</accession>